<dbReference type="OMA" id="TWSYLTI"/>
<dbReference type="InterPro" id="IPR050934">
    <property type="entry name" value="ITIH"/>
</dbReference>
<feature type="domain" description="VWFA" evidence="8">
    <location>
        <begin position="262"/>
        <end position="446"/>
    </location>
</feature>
<reference evidence="11" key="2">
    <citation type="journal article" date="2007" name="PLoS Biol.">
        <title>Survey sequencing and comparative analysis of the elephant shark (Callorhinchus milii) genome.</title>
        <authorList>
            <person name="Venkatesh B."/>
            <person name="Kirkness E.F."/>
            <person name="Loh Y.H."/>
            <person name="Halpern A.L."/>
            <person name="Lee A.P."/>
            <person name="Johnson J."/>
            <person name="Dandona N."/>
            <person name="Viswanathan L.D."/>
            <person name="Tay A."/>
            <person name="Venter J.C."/>
            <person name="Strausberg R.L."/>
            <person name="Brenner S."/>
        </authorList>
    </citation>
    <scope>NUCLEOTIDE SEQUENCE [LARGE SCALE GENOMIC DNA]</scope>
</reference>
<proteinExistence type="inferred from homology"/>
<dbReference type="Gene3D" id="3.40.50.410">
    <property type="entry name" value="von Willebrand factor, type A domain"/>
    <property type="match status" value="1"/>
</dbReference>
<dbReference type="PANTHER" id="PTHR10338">
    <property type="entry name" value="INTER-ALPHA-TRYPSIN INHIBITOR HEAVY CHAIN FAMILY MEMBER"/>
    <property type="match status" value="1"/>
</dbReference>
<dbReference type="PROSITE" id="PS51468">
    <property type="entry name" value="VIT"/>
    <property type="match status" value="1"/>
</dbReference>
<reference evidence="11" key="1">
    <citation type="journal article" date="2006" name="Science">
        <title>Ancient noncoding elements conserved in the human genome.</title>
        <authorList>
            <person name="Venkatesh B."/>
            <person name="Kirkness E.F."/>
            <person name="Loh Y.H."/>
            <person name="Halpern A.L."/>
            <person name="Lee A.P."/>
            <person name="Johnson J."/>
            <person name="Dandona N."/>
            <person name="Viswanathan L.D."/>
            <person name="Tay A."/>
            <person name="Venter J.C."/>
            <person name="Strausberg R.L."/>
            <person name="Brenner S."/>
        </authorList>
    </citation>
    <scope>NUCLEOTIDE SEQUENCE [LARGE SCALE GENOMIC DNA]</scope>
</reference>
<dbReference type="GeneTree" id="ENSGT00940000158317"/>
<evidence type="ECO:0000256" key="2">
    <source>
        <dbReference type="ARBA" id="ARBA00010158"/>
    </source>
</evidence>
<feature type="domain" description="VIT" evidence="9">
    <location>
        <begin position="12"/>
        <end position="140"/>
    </location>
</feature>
<dbReference type="PANTHER" id="PTHR10338:SF62">
    <property type="entry name" value="INTER-ALPHA-TRYPSIN INHIBITOR HEAVY CHAIN H5"/>
    <property type="match status" value="1"/>
</dbReference>
<reference evidence="11" key="3">
    <citation type="journal article" date="2014" name="Nature">
        <title>Elephant shark genome provides unique insights into gnathostome evolution.</title>
        <authorList>
            <consortium name="International Elephant Shark Genome Sequencing Consortium"/>
            <person name="Venkatesh B."/>
            <person name="Lee A.P."/>
            <person name="Ravi V."/>
            <person name="Maurya A.K."/>
            <person name="Lian M.M."/>
            <person name="Swann J.B."/>
            <person name="Ohta Y."/>
            <person name="Flajnik M.F."/>
            <person name="Sutoh Y."/>
            <person name="Kasahara M."/>
            <person name="Hoon S."/>
            <person name="Gangu V."/>
            <person name="Roy S.W."/>
            <person name="Irimia M."/>
            <person name="Korzh V."/>
            <person name="Kondrychyn I."/>
            <person name="Lim Z.W."/>
            <person name="Tay B.H."/>
            <person name="Tohari S."/>
            <person name="Kong K.W."/>
            <person name="Ho S."/>
            <person name="Lorente-Galdos B."/>
            <person name="Quilez J."/>
            <person name="Marques-Bonet T."/>
            <person name="Raney B.J."/>
            <person name="Ingham P.W."/>
            <person name="Tay A."/>
            <person name="Hillier L.W."/>
            <person name="Minx P."/>
            <person name="Boehm T."/>
            <person name="Wilson R.K."/>
            <person name="Brenner S."/>
            <person name="Warren W.C."/>
        </authorList>
    </citation>
    <scope>NUCLEOTIDE SEQUENCE [LARGE SCALE GENOMIC DNA]</scope>
</reference>
<dbReference type="SMART" id="SM00609">
    <property type="entry name" value="VIT"/>
    <property type="match status" value="1"/>
</dbReference>
<keyword evidence="5" id="KW-0732">Signal</keyword>
<evidence type="ECO:0000256" key="6">
    <source>
        <dbReference type="ARBA" id="ARBA00022900"/>
    </source>
</evidence>
<keyword evidence="7" id="KW-0325">Glycoprotein</keyword>
<dbReference type="PROSITE" id="PS50234">
    <property type="entry name" value="VWFA"/>
    <property type="match status" value="1"/>
</dbReference>
<dbReference type="InterPro" id="IPR036465">
    <property type="entry name" value="vWFA_dom_sf"/>
</dbReference>
<keyword evidence="11" id="KW-1185">Reference proteome</keyword>
<evidence type="ECO:0000259" key="9">
    <source>
        <dbReference type="PROSITE" id="PS51468"/>
    </source>
</evidence>
<comment type="subcellular location">
    <subcellularLocation>
        <location evidence="1">Secreted</location>
    </subcellularLocation>
</comment>
<name>A0A4W3IFT5_CALMI</name>
<reference evidence="10" key="5">
    <citation type="submission" date="2025-09" db="UniProtKB">
        <authorList>
            <consortium name="Ensembl"/>
        </authorList>
    </citation>
    <scope>IDENTIFICATION</scope>
</reference>
<keyword evidence="3" id="KW-0964">Secreted</keyword>
<dbReference type="Pfam" id="PF00092">
    <property type="entry name" value="VWA"/>
    <property type="match status" value="1"/>
</dbReference>
<evidence type="ECO:0000259" key="8">
    <source>
        <dbReference type="PROSITE" id="PS50234"/>
    </source>
</evidence>
<evidence type="ECO:0000256" key="3">
    <source>
        <dbReference type="ARBA" id="ARBA00022525"/>
    </source>
</evidence>
<reference evidence="10" key="4">
    <citation type="submission" date="2025-08" db="UniProtKB">
        <authorList>
            <consortium name="Ensembl"/>
        </authorList>
    </citation>
    <scope>IDENTIFICATION</scope>
</reference>
<evidence type="ECO:0000256" key="1">
    <source>
        <dbReference type="ARBA" id="ARBA00004613"/>
    </source>
</evidence>
<dbReference type="Pfam" id="PF08487">
    <property type="entry name" value="VIT"/>
    <property type="match status" value="1"/>
</dbReference>
<dbReference type="GO" id="GO:0004867">
    <property type="term" value="F:serine-type endopeptidase inhibitor activity"/>
    <property type="evidence" value="ECO:0007669"/>
    <property type="project" value="UniProtKB-KW"/>
</dbReference>
<evidence type="ECO:0000256" key="5">
    <source>
        <dbReference type="ARBA" id="ARBA00022729"/>
    </source>
</evidence>
<dbReference type="InterPro" id="IPR002035">
    <property type="entry name" value="VWF_A"/>
</dbReference>
<evidence type="ECO:0000313" key="10">
    <source>
        <dbReference type="Ensembl" id="ENSCMIP00000029114.1"/>
    </source>
</evidence>
<sequence>TRRYQTLQLTSEKKGLREVPLVDEILIFSNFTVKSTIVSRYAFTAVSCTVVNRASVPSDAGFQMQIPASAFISNFTMYVFTIRVVGGRKANRQTTRSLLNAGRTEASGFLRAREREVEIFSVALKLPAKTKATFLLSYEELLERRMGMYEHVISIRPRQIVPKLRVDINLMESSGISFLEIPPLRKSRVRGSSPVNRTKTAASVRFSPSVLQQARIAESGVLGDFILRYDVDRELGAGDIQVQNGYFIHHFAPKDLPPVPKNVVFVIDTSASMLGMKMKQTKDALFTILNDLRPNDRFNVINFSNHVRVWRRGKLVPVTRENLREAKKYIYLMSPSGGTNINDAVQAGAGLLKGSAAEGEESRRAVSLIIFLTDGRPTISEVRPHKILSNTKEAIGDGLCLFTLGVGKDVDYRLLERMSLDNCGAMRRVYEGLDAGEQLKGFYDEIGTPLLSDIRVEYSEASVSDVTQSFFANYFNGSEVVIAGKV</sequence>
<protein>
    <submittedName>
        <fullName evidence="10">Inter-alpha-trypsin inhibitor heavy chain 5</fullName>
    </submittedName>
</protein>
<evidence type="ECO:0000256" key="4">
    <source>
        <dbReference type="ARBA" id="ARBA00022690"/>
    </source>
</evidence>
<dbReference type="SUPFAM" id="SSF53300">
    <property type="entry name" value="vWA-like"/>
    <property type="match status" value="1"/>
</dbReference>
<dbReference type="SMART" id="SM00327">
    <property type="entry name" value="VWA"/>
    <property type="match status" value="1"/>
</dbReference>
<comment type="similarity">
    <text evidence="2">Belongs to the ITIH family.</text>
</comment>
<organism evidence="10 11">
    <name type="scientific">Callorhinchus milii</name>
    <name type="common">Ghost shark</name>
    <dbReference type="NCBI Taxonomy" id="7868"/>
    <lineage>
        <taxon>Eukaryota</taxon>
        <taxon>Metazoa</taxon>
        <taxon>Chordata</taxon>
        <taxon>Craniata</taxon>
        <taxon>Vertebrata</taxon>
        <taxon>Chondrichthyes</taxon>
        <taxon>Holocephali</taxon>
        <taxon>Chimaeriformes</taxon>
        <taxon>Callorhinchidae</taxon>
        <taxon>Callorhinchus</taxon>
    </lineage>
</organism>
<accession>A0A4W3IFT5</accession>
<dbReference type="Proteomes" id="UP000314986">
    <property type="component" value="Unassembled WGS sequence"/>
</dbReference>
<evidence type="ECO:0000313" key="11">
    <source>
        <dbReference type="Proteomes" id="UP000314986"/>
    </source>
</evidence>
<dbReference type="STRING" id="7868.ENSCMIP00000029114"/>
<dbReference type="FunFam" id="3.40.50.410:FF:000013">
    <property type="entry name" value="inter-alpha-trypsin inhibitor heavy chain H2"/>
    <property type="match status" value="1"/>
</dbReference>
<dbReference type="InterPro" id="IPR013694">
    <property type="entry name" value="VIT"/>
</dbReference>
<dbReference type="AlphaFoldDB" id="A0A4W3IFT5"/>
<dbReference type="InParanoid" id="A0A4W3IFT5"/>
<evidence type="ECO:0000256" key="7">
    <source>
        <dbReference type="ARBA" id="ARBA00023180"/>
    </source>
</evidence>
<dbReference type="GO" id="GO:0005576">
    <property type="term" value="C:extracellular region"/>
    <property type="evidence" value="ECO:0007669"/>
    <property type="project" value="UniProtKB-SubCell"/>
</dbReference>
<keyword evidence="6" id="KW-0722">Serine protease inhibitor</keyword>
<dbReference type="Ensembl" id="ENSCMIT00000029579.1">
    <property type="protein sequence ID" value="ENSCMIP00000029114.1"/>
    <property type="gene ID" value="ENSCMIG00000012609.1"/>
</dbReference>
<keyword evidence="4" id="KW-0646">Protease inhibitor</keyword>